<reference evidence="1 2" key="1">
    <citation type="submission" date="2021-05" db="EMBL/GenBank/DDBJ databases">
        <title>Novel Bacillus species.</title>
        <authorList>
            <person name="Liu G."/>
        </authorList>
    </citation>
    <scope>NUCLEOTIDE SEQUENCE [LARGE SCALE GENOMIC DNA]</scope>
    <source>
        <strain evidence="1 2">FJAT-49682</strain>
    </source>
</reference>
<evidence type="ECO:0000313" key="1">
    <source>
        <dbReference type="EMBL" id="MBS4221522.1"/>
    </source>
</evidence>
<dbReference type="Proteomes" id="UP000676456">
    <property type="component" value="Unassembled WGS sequence"/>
</dbReference>
<dbReference type="Pfam" id="PF02620">
    <property type="entry name" value="YceD"/>
    <property type="match status" value="1"/>
</dbReference>
<name>A0A942ULM3_9BACI</name>
<comment type="caution">
    <text evidence="1">The sequence shown here is derived from an EMBL/GenBank/DDBJ whole genome shotgun (WGS) entry which is preliminary data.</text>
</comment>
<gene>
    <name evidence="1" type="ORF">KHA91_01970</name>
</gene>
<accession>A0A942ULM3</accession>
<sequence length="180" mass="20730">MKWTVIQLQKFRNNAMKIDDYIEVAADLRQRDPEIRGASPIHVTGKADIDSQKVTFHLHLTGTLILPCSRTLADVEYPINIRSIETFMLKPLEYDLEELEEIHDVQGGIIDLMPIIQELLLLEVPMQVYCEAEITDPALQTGKDWEVMTEEQFELEQQQQKKKVDPRLAGLAELLKSDEE</sequence>
<organism evidence="1 2">
    <name type="scientific">Lederbergia citrea</name>
    <dbReference type="NCBI Taxonomy" id="2833581"/>
    <lineage>
        <taxon>Bacteria</taxon>
        <taxon>Bacillati</taxon>
        <taxon>Bacillota</taxon>
        <taxon>Bacilli</taxon>
        <taxon>Bacillales</taxon>
        <taxon>Bacillaceae</taxon>
        <taxon>Lederbergia</taxon>
    </lineage>
</organism>
<keyword evidence="2" id="KW-1185">Reference proteome</keyword>
<dbReference type="RefSeq" id="WP_213096539.1">
    <property type="nucleotide sequence ID" value="NZ_JAGYPH010000001.1"/>
</dbReference>
<proteinExistence type="predicted"/>
<dbReference type="EMBL" id="JAGYPN010000001">
    <property type="protein sequence ID" value="MBS4221522.1"/>
    <property type="molecule type" value="Genomic_DNA"/>
</dbReference>
<dbReference type="AlphaFoldDB" id="A0A942ULM3"/>
<protein>
    <submittedName>
        <fullName evidence="1">DUF177 domain-containing protein</fullName>
    </submittedName>
</protein>
<dbReference type="InterPro" id="IPR003772">
    <property type="entry name" value="YceD"/>
</dbReference>
<evidence type="ECO:0000313" key="2">
    <source>
        <dbReference type="Proteomes" id="UP000676456"/>
    </source>
</evidence>